<evidence type="ECO:0000256" key="7">
    <source>
        <dbReference type="ARBA" id="ARBA00023012"/>
    </source>
</evidence>
<dbReference type="InterPro" id="IPR008207">
    <property type="entry name" value="Sig_transdc_His_kin_Hpt_dom"/>
</dbReference>
<dbReference type="EMBL" id="LLKB01000001">
    <property type="protein sequence ID" value="KQC85832.1"/>
    <property type="molecule type" value="Genomic_DNA"/>
</dbReference>
<dbReference type="InterPro" id="IPR036890">
    <property type="entry name" value="HATPase_C_sf"/>
</dbReference>
<dbReference type="AlphaFoldDB" id="A0AAW3JSI9"/>
<dbReference type="SUPFAM" id="SSF55874">
    <property type="entry name" value="ATPase domain of HSP90 chaperone/DNA topoisomerase II/histidine kinase"/>
    <property type="match status" value="1"/>
</dbReference>
<name>A0AAW3JSI9_9FIRM</name>
<keyword evidence="7" id="KW-0902">Two-component regulatory system</keyword>
<evidence type="ECO:0000256" key="2">
    <source>
        <dbReference type="ARBA" id="ARBA00012438"/>
    </source>
</evidence>
<dbReference type="PRINTS" id="PR00344">
    <property type="entry name" value="BCTRLSENSOR"/>
</dbReference>
<dbReference type="InterPro" id="IPR005467">
    <property type="entry name" value="His_kinase_dom"/>
</dbReference>
<evidence type="ECO:0000256" key="8">
    <source>
        <dbReference type="PROSITE-ProRule" id="PRU00110"/>
    </source>
</evidence>
<dbReference type="PANTHER" id="PTHR43395">
    <property type="entry name" value="SENSOR HISTIDINE KINASE CHEA"/>
    <property type="match status" value="1"/>
</dbReference>
<protein>
    <recommendedName>
        <fullName evidence="2">histidine kinase</fullName>
        <ecNumber evidence="2">2.7.13.3</ecNumber>
    </recommendedName>
</protein>
<dbReference type="EC" id="2.7.13.3" evidence="2"/>
<proteinExistence type="predicted"/>
<organism evidence="11 12">
    <name type="scientific">Butyribacter intestini</name>
    <dbReference type="NCBI Taxonomy" id="1703332"/>
    <lineage>
        <taxon>Bacteria</taxon>
        <taxon>Bacillati</taxon>
        <taxon>Bacillota</taxon>
        <taxon>Clostridia</taxon>
        <taxon>Lachnospirales</taxon>
        <taxon>Lachnospiraceae</taxon>
        <taxon>Butyribacter</taxon>
    </lineage>
</organism>
<dbReference type="Gene3D" id="3.30.565.10">
    <property type="entry name" value="Histidine kinase-like ATPase, C-terminal domain"/>
    <property type="match status" value="1"/>
</dbReference>
<comment type="caution">
    <text evidence="11">The sequence shown here is derived from an EMBL/GenBank/DDBJ whole genome shotgun (WGS) entry which is preliminary data.</text>
</comment>
<dbReference type="Pfam" id="PF01627">
    <property type="entry name" value="Hpt"/>
    <property type="match status" value="1"/>
</dbReference>
<dbReference type="InterPro" id="IPR003594">
    <property type="entry name" value="HATPase_dom"/>
</dbReference>
<comment type="catalytic activity">
    <reaction evidence="1">
        <text>ATP + protein L-histidine = ADP + protein N-phospho-L-histidine.</text>
        <dbReference type="EC" id="2.7.13.3"/>
    </reaction>
</comment>
<dbReference type="PROSITE" id="PS50894">
    <property type="entry name" value="HPT"/>
    <property type="match status" value="1"/>
</dbReference>
<gene>
    <name evidence="11" type="ORF">APZ18_01080</name>
</gene>
<dbReference type="SUPFAM" id="SSF47226">
    <property type="entry name" value="Histidine-containing phosphotransfer domain, HPT domain"/>
    <property type="match status" value="1"/>
</dbReference>
<keyword evidence="6" id="KW-0418">Kinase</keyword>
<keyword evidence="4 8" id="KW-0597">Phosphoprotein</keyword>
<feature type="domain" description="HPt" evidence="10">
    <location>
        <begin position="1"/>
        <end position="104"/>
    </location>
</feature>
<evidence type="ECO:0000259" key="10">
    <source>
        <dbReference type="PROSITE" id="PS50894"/>
    </source>
</evidence>
<dbReference type="GO" id="GO:0006935">
    <property type="term" value="P:chemotaxis"/>
    <property type="evidence" value="ECO:0007669"/>
    <property type="project" value="UniProtKB-KW"/>
</dbReference>
<evidence type="ECO:0000256" key="5">
    <source>
        <dbReference type="ARBA" id="ARBA00022679"/>
    </source>
</evidence>
<evidence type="ECO:0000256" key="4">
    <source>
        <dbReference type="ARBA" id="ARBA00022553"/>
    </source>
</evidence>
<dbReference type="Gene3D" id="1.20.120.160">
    <property type="entry name" value="HPT domain"/>
    <property type="match status" value="1"/>
</dbReference>
<feature type="modified residue" description="Phosphohistidine" evidence="8">
    <location>
        <position position="45"/>
    </location>
</feature>
<accession>A0AAW3JSI9</accession>
<keyword evidence="3" id="KW-0145">Chemotaxis</keyword>
<evidence type="ECO:0000256" key="6">
    <source>
        <dbReference type="ARBA" id="ARBA00022777"/>
    </source>
</evidence>
<dbReference type="RefSeq" id="WP_055940799.1">
    <property type="nucleotide sequence ID" value="NZ_JAQDCV010000006.1"/>
</dbReference>
<dbReference type="Pfam" id="PF02518">
    <property type="entry name" value="HATPase_c"/>
    <property type="match status" value="1"/>
</dbReference>
<evidence type="ECO:0000259" key="9">
    <source>
        <dbReference type="PROSITE" id="PS50109"/>
    </source>
</evidence>
<evidence type="ECO:0000313" key="11">
    <source>
        <dbReference type="EMBL" id="KQC85832.1"/>
    </source>
</evidence>
<evidence type="ECO:0000256" key="3">
    <source>
        <dbReference type="ARBA" id="ARBA00022500"/>
    </source>
</evidence>
<dbReference type="InterPro" id="IPR051315">
    <property type="entry name" value="Bact_Chemotaxis_CheA"/>
</dbReference>
<keyword evidence="12" id="KW-1185">Reference proteome</keyword>
<dbReference type="GO" id="GO:0000160">
    <property type="term" value="P:phosphorelay signal transduction system"/>
    <property type="evidence" value="ECO:0007669"/>
    <property type="project" value="UniProtKB-KW"/>
</dbReference>
<evidence type="ECO:0000313" key="12">
    <source>
        <dbReference type="Proteomes" id="UP000050833"/>
    </source>
</evidence>
<dbReference type="CDD" id="cd00088">
    <property type="entry name" value="HPT"/>
    <property type="match status" value="1"/>
</dbReference>
<reference evidence="11 12" key="1">
    <citation type="submission" date="2015-10" db="EMBL/GenBank/DDBJ databases">
        <title>Butyribacter intestini gen. nov., sp. nov., a butyric acid-producing bacterium of the family Lachnospiraceae isolated from the human faeces.</title>
        <authorList>
            <person name="Zou Y."/>
            <person name="Xue W."/>
            <person name="Luo G."/>
            <person name="Lv M."/>
        </authorList>
    </citation>
    <scope>NUCLEOTIDE SEQUENCE [LARGE SCALE GENOMIC DNA]</scope>
    <source>
        <strain evidence="11 12">TF01-11</strain>
    </source>
</reference>
<dbReference type="PROSITE" id="PS50109">
    <property type="entry name" value="HIS_KIN"/>
    <property type="match status" value="1"/>
</dbReference>
<feature type="domain" description="Histidine kinase" evidence="9">
    <location>
        <begin position="192"/>
        <end position="427"/>
    </location>
</feature>
<dbReference type="SMART" id="SM00387">
    <property type="entry name" value="HATPase_c"/>
    <property type="match status" value="1"/>
</dbReference>
<sequence length="427" mass="48361">MDSMMGIFYEESSRLVEELKRNFSEYIGKDIYGQELIQEIFRAVHTIKADATMMLFDGIAALSKKFERLLYCFRNGPKVIEDTERFDGVFCGYVDFVEQELDKIAQGEALENVPEELSKNISEYVDNLKEQYELDESQITGKKTADKKEKAKRQIYYIPGAQVPVEKSDKEEKRVVKYENKDLNGVIVIKKSDLNKIQLNITKMGSVIKTLKKVSDRENYELVLPEINSLVEINKELSNVAKGFTKGDFTAVAEKMEILVDEMSAALNKNVRLLVKGEDIMIDKYKRDKISTALIHMIRNSVDHGIEDLETRERLGKTPVGLIKIKFQNENENIMITVEDDGAGINSGKVIEAAQKAGVLKKKPEEYKKEEIMELLLVNGISTTDIPNDYSGRGVGMDVINHSIKEIGGKLNITSEEGFGTKIEMEV</sequence>
<dbReference type="Proteomes" id="UP000050833">
    <property type="component" value="Unassembled WGS sequence"/>
</dbReference>
<dbReference type="FunFam" id="3.30.565.10:FF:000016">
    <property type="entry name" value="Chemotaxis protein CheA, putative"/>
    <property type="match status" value="1"/>
</dbReference>
<dbReference type="GO" id="GO:0004673">
    <property type="term" value="F:protein histidine kinase activity"/>
    <property type="evidence" value="ECO:0007669"/>
    <property type="project" value="UniProtKB-EC"/>
</dbReference>
<evidence type="ECO:0000256" key="1">
    <source>
        <dbReference type="ARBA" id="ARBA00000085"/>
    </source>
</evidence>
<dbReference type="InterPro" id="IPR004358">
    <property type="entry name" value="Sig_transdc_His_kin-like_C"/>
</dbReference>
<dbReference type="InterPro" id="IPR036641">
    <property type="entry name" value="HPT_dom_sf"/>
</dbReference>
<keyword evidence="5" id="KW-0808">Transferase</keyword>
<dbReference type="PANTHER" id="PTHR43395:SF10">
    <property type="entry name" value="CHEMOTAXIS PROTEIN CHEA"/>
    <property type="match status" value="1"/>
</dbReference>
<dbReference type="SMART" id="SM00073">
    <property type="entry name" value="HPT"/>
    <property type="match status" value="1"/>
</dbReference>